<keyword evidence="1" id="KW-0378">Hydrolase</keyword>
<dbReference type="EMBL" id="FMIK01000021">
    <property type="protein sequence ID" value="SCL89581.1"/>
    <property type="molecule type" value="Genomic_DNA"/>
</dbReference>
<organism evidence="1 2">
    <name type="scientific">Bacillus cytotoxicus</name>
    <dbReference type="NCBI Taxonomy" id="580165"/>
    <lineage>
        <taxon>Bacteria</taxon>
        <taxon>Bacillati</taxon>
        <taxon>Bacillota</taxon>
        <taxon>Bacilli</taxon>
        <taxon>Bacillales</taxon>
        <taxon>Bacillaceae</taxon>
        <taxon>Bacillus</taxon>
        <taxon>Bacillus cereus group</taxon>
    </lineage>
</organism>
<dbReference type="EC" id="3.1.-.-" evidence="1"/>
<protein>
    <submittedName>
        <fullName evidence="1">Intron-encoded endonuclease</fullName>
        <ecNumber evidence="1">3.1.-.-</ecNumber>
    </submittedName>
</protein>
<name>A0AAX2CFW9_9BACI</name>
<dbReference type="InterPro" id="IPR035901">
    <property type="entry name" value="GIY-YIG_endonuc_sf"/>
</dbReference>
<sequence length="118" mass="14171">MNRRAELKQLYKEIEVEAGIYLITNTKNQKMCVESTMNLKMMNGRRFELNVGSHTNRVLQEEWKQYGEEAFTFEVLEVLQKKETESFHPKEELKKLEEKWLEQLQPFGERGYNRAILK</sequence>
<dbReference type="AlphaFoldDB" id="A0AAX2CFW9"/>
<dbReference type="Proteomes" id="UP000242164">
    <property type="component" value="Unassembled WGS sequence"/>
</dbReference>
<dbReference type="GO" id="GO:0004519">
    <property type="term" value="F:endonuclease activity"/>
    <property type="evidence" value="ECO:0007669"/>
    <property type="project" value="UniProtKB-KW"/>
</dbReference>
<evidence type="ECO:0000313" key="1">
    <source>
        <dbReference type="EMBL" id="SCL89581.1"/>
    </source>
</evidence>
<comment type="caution">
    <text evidence="1">The sequence shown here is derived from an EMBL/GenBank/DDBJ whole genome shotgun (WGS) entry which is preliminary data.</text>
</comment>
<dbReference type="GO" id="GO:0016787">
    <property type="term" value="F:hydrolase activity"/>
    <property type="evidence" value="ECO:0007669"/>
    <property type="project" value="UniProtKB-KW"/>
</dbReference>
<gene>
    <name evidence="1" type="ORF">BCB44BAC_01558</name>
</gene>
<keyword evidence="1" id="KW-0540">Nuclease</keyword>
<keyword evidence="1" id="KW-0255">Endonuclease</keyword>
<dbReference type="Gene3D" id="3.40.1440.10">
    <property type="entry name" value="GIY-YIG endonuclease"/>
    <property type="match status" value="1"/>
</dbReference>
<dbReference type="RefSeq" id="WP_087098372.1">
    <property type="nucleotide sequence ID" value="NZ_CP066179.1"/>
</dbReference>
<evidence type="ECO:0000313" key="2">
    <source>
        <dbReference type="Proteomes" id="UP000242164"/>
    </source>
</evidence>
<dbReference type="SUPFAM" id="SSF82771">
    <property type="entry name" value="GIY-YIG endonuclease"/>
    <property type="match status" value="1"/>
</dbReference>
<accession>A0AAX2CFW9</accession>
<dbReference type="CDD" id="cd10451">
    <property type="entry name" value="GIY-YIG_LuxR_like"/>
    <property type="match status" value="1"/>
</dbReference>
<reference evidence="1 2" key="1">
    <citation type="submission" date="2016-08" db="EMBL/GenBank/DDBJ databases">
        <authorList>
            <person name="Loux V."/>
            <person name="Rue O."/>
        </authorList>
    </citation>
    <scope>NUCLEOTIDE SEQUENCE [LARGE SCALE GENOMIC DNA]</scope>
    <source>
        <strain evidence="1 2">AFSSA_08CEB44bac</strain>
    </source>
</reference>
<proteinExistence type="predicted"/>